<evidence type="ECO:0000313" key="1">
    <source>
        <dbReference type="EMBL" id="QNE75641.1"/>
    </source>
</evidence>
<proteinExistence type="predicted"/>
<dbReference type="KEGG" id="sfiy:F0344_14295"/>
<dbReference type="AlphaFoldDB" id="A0A7G7BJX6"/>
<evidence type="ECO:0000313" key="2">
    <source>
        <dbReference type="Proteomes" id="UP000515307"/>
    </source>
</evidence>
<organism evidence="1 2">
    <name type="scientific">Streptomyces finlayi</name>
    <dbReference type="NCBI Taxonomy" id="67296"/>
    <lineage>
        <taxon>Bacteria</taxon>
        <taxon>Bacillati</taxon>
        <taxon>Actinomycetota</taxon>
        <taxon>Actinomycetes</taxon>
        <taxon>Kitasatosporales</taxon>
        <taxon>Streptomycetaceae</taxon>
        <taxon>Streptomyces</taxon>
    </lineage>
</organism>
<protein>
    <submittedName>
        <fullName evidence="1">Uncharacterized protein</fullName>
    </submittedName>
</protein>
<accession>A0A7G7BJX6</accession>
<dbReference type="Proteomes" id="UP000515307">
    <property type="component" value="Chromosome"/>
</dbReference>
<dbReference type="EMBL" id="CP045702">
    <property type="protein sequence ID" value="QNE75641.1"/>
    <property type="molecule type" value="Genomic_DNA"/>
</dbReference>
<keyword evidence="2" id="KW-1185">Reference proteome</keyword>
<reference evidence="2" key="1">
    <citation type="submission" date="2019-10" db="EMBL/GenBank/DDBJ databases">
        <title>Antimicrobial potential of Antarctic Bacteria.</title>
        <authorList>
            <person name="Benaud N."/>
            <person name="Edwards R.J."/>
            <person name="Ferrari B.C."/>
        </authorList>
    </citation>
    <scope>NUCLEOTIDE SEQUENCE [LARGE SCALE GENOMIC DNA]</scope>
    <source>
        <strain evidence="2">NBSH44</strain>
    </source>
</reference>
<gene>
    <name evidence="1" type="ORF">F0344_14295</name>
</gene>
<sequence length="165" mass="18471">MTTDIQKAAERVAKLRAQAEKASAPLADAEAQLRAAQEAESARRAERAAEYNREVVETWRERADDATNSGDTARETFLAALSAEPWFAAYVEYRAARHKRGHVLTEAQRAQTALGEVQTVPEQRWYDAMLLEDMVSHADRKAAELGAEFDQELTDKRDTYISGTN</sequence>
<name>A0A7G7BJX6_9ACTN</name>
<dbReference type="RefSeq" id="WP_185299141.1">
    <property type="nucleotide sequence ID" value="NZ_CP045702.1"/>
</dbReference>